<dbReference type="AlphaFoldDB" id="A0A835IJA2"/>
<evidence type="ECO:0000313" key="2">
    <source>
        <dbReference type="EMBL" id="KAF9619985.1"/>
    </source>
</evidence>
<dbReference type="Pfam" id="PF03101">
    <property type="entry name" value="FAR1"/>
    <property type="match status" value="1"/>
</dbReference>
<sequence>MQGGLDSALGGARLLNLNAQKKLMHARTVVHSKVLAILQNRLKKGRKIDPIQEQAGCNAIMYTRTKDDKTWIVSRVIEEHNHPLVTPTKRHKLRSSRKIAEEQERVFQNMQLAGIKTNLMMRYMGTEVGGSCNACLKIFVVMDVLHLPHQYILKRWTRDAKSGSVTNKEGWEIVADCHRANTSRFSSLCFEAVNIATKGATSIKVYKIAMSGFHQAKMLKLVLRRLILSPIILVRVLVKVMCNNHQLLAKAIQLKLSIGITRNNTTVVKIIRVMVCAMVYDIWSERNNRRFKGKQHTALHVAWDTSKKMKNYLQQVLMKISDSDETRRMCVGYGGMIRDKDGNAFLTYNNSSKYKSTLLQELLGITEGIKAVSMIGIRETNRAAAFMAKTCNMSNHSVNYSIGPFDKRLSVILVDDAN</sequence>
<keyword evidence="3" id="KW-1185">Reference proteome</keyword>
<dbReference type="EMBL" id="JADFTS010000002">
    <property type="protein sequence ID" value="KAF9619985.1"/>
    <property type="molecule type" value="Genomic_DNA"/>
</dbReference>
<organism evidence="2 3">
    <name type="scientific">Coptis chinensis</name>
    <dbReference type="NCBI Taxonomy" id="261450"/>
    <lineage>
        <taxon>Eukaryota</taxon>
        <taxon>Viridiplantae</taxon>
        <taxon>Streptophyta</taxon>
        <taxon>Embryophyta</taxon>
        <taxon>Tracheophyta</taxon>
        <taxon>Spermatophyta</taxon>
        <taxon>Magnoliopsida</taxon>
        <taxon>Ranunculales</taxon>
        <taxon>Ranunculaceae</taxon>
        <taxon>Coptidoideae</taxon>
        <taxon>Coptis</taxon>
    </lineage>
</organism>
<reference evidence="2 3" key="1">
    <citation type="submission" date="2020-10" db="EMBL/GenBank/DDBJ databases">
        <title>The Coptis chinensis genome and diversification of protoberbering-type alkaloids.</title>
        <authorList>
            <person name="Wang B."/>
            <person name="Shu S."/>
            <person name="Song C."/>
            <person name="Liu Y."/>
        </authorList>
    </citation>
    <scope>NUCLEOTIDE SEQUENCE [LARGE SCALE GENOMIC DNA]</scope>
    <source>
        <strain evidence="2">HL-2020</strain>
        <tissue evidence="2">Leaf</tissue>
    </source>
</reference>
<protein>
    <recommendedName>
        <fullName evidence="1">FAR1 domain-containing protein</fullName>
    </recommendedName>
</protein>
<accession>A0A835IJA2</accession>
<dbReference type="OrthoDB" id="688325at2759"/>
<dbReference type="InterPro" id="IPR004330">
    <property type="entry name" value="FAR1_DNA_bnd_dom"/>
</dbReference>
<evidence type="ECO:0000313" key="3">
    <source>
        <dbReference type="Proteomes" id="UP000631114"/>
    </source>
</evidence>
<dbReference type="Proteomes" id="UP000631114">
    <property type="component" value="Unassembled WGS sequence"/>
</dbReference>
<dbReference type="PANTHER" id="PTHR47718">
    <property type="entry name" value="OS01G0519700 PROTEIN"/>
    <property type="match status" value="1"/>
</dbReference>
<feature type="non-terminal residue" evidence="2">
    <location>
        <position position="1"/>
    </location>
</feature>
<name>A0A835IJA2_9MAGN</name>
<comment type="caution">
    <text evidence="2">The sequence shown here is derived from an EMBL/GenBank/DDBJ whole genome shotgun (WGS) entry which is preliminary data.</text>
</comment>
<feature type="domain" description="FAR1" evidence="1">
    <location>
        <begin position="46"/>
        <end position="85"/>
    </location>
</feature>
<evidence type="ECO:0000259" key="1">
    <source>
        <dbReference type="Pfam" id="PF03101"/>
    </source>
</evidence>
<gene>
    <name evidence="2" type="ORF">IFM89_010601</name>
</gene>
<proteinExistence type="predicted"/>